<feature type="transmembrane region" description="Helical" evidence="1">
    <location>
        <begin position="98"/>
        <end position="122"/>
    </location>
</feature>
<dbReference type="AlphaFoldDB" id="A0A444WFK5"/>
<evidence type="ECO:0000313" key="3">
    <source>
        <dbReference type="Proteomes" id="UP000289775"/>
    </source>
</evidence>
<feature type="transmembrane region" description="Helical" evidence="1">
    <location>
        <begin position="33"/>
        <end position="54"/>
    </location>
</feature>
<feature type="transmembrane region" description="Helical" evidence="1">
    <location>
        <begin position="66"/>
        <end position="86"/>
    </location>
</feature>
<feature type="transmembrane region" description="Helical" evidence="1">
    <location>
        <begin position="6"/>
        <end position="26"/>
    </location>
</feature>
<keyword evidence="1" id="KW-0472">Membrane</keyword>
<keyword evidence="1" id="KW-0812">Transmembrane</keyword>
<gene>
    <name evidence="2" type="ORF">NU09_1166</name>
</gene>
<dbReference type="RefSeq" id="WP_129750311.1">
    <property type="nucleotide sequence ID" value="NZ_JUIW01000003.1"/>
</dbReference>
<keyword evidence="1" id="KW-1133">Transmembrane helix</keyword>
<comment type="caution">
    <text evidence="2">The sequence shown here is derived from an EMBL/GenBank/DDBJ whole genome shotgun (WGS) entry which is preliminary data.</text>
</comment>
<evidence type="ECO:0000256" key="1">
    <source>
        <dbReference type="SAM" id="Phobius"/>
    </source>
</evidence>
<feature type="transmembrane region" description="Helical" evidence="1">
    <location>
        <begin position="128"/>
        <end position="146"/>
    </location>
</feature>
<keyword evidence="3" id="KW-1185">Reference proteome</keyword>
<accession>A0A444WFK5</accession>
<dbReference type="EMBL" id="JUIW01000003">
    <property type="protein sequence ID" value="RYJ44556.1"/>
    <property type="molecule type" value="Genomic_DNA"/>
</dbReference>
<dbReference type="Proteomes" id="UP000289775">
    <property type="component" value="Unassembled WGS sequence"/>
</dbReference>
<name>A0A444WFK5_9FLAO</name>
<proteinExistence type="predicted"/>
<evidence type="ECO:0000313" key="2">
    <source>
        <dbReference type="EMBL" id="RYJ44556.1"/>
    </source>
</evidence>
<reference evidence="2 3" key="1">
    <citation type="submission" date="2014-12" db="EMBL/GenBank/DDBJ databases">
        <title>Genome sequence of Flavobacterium beibuense RSKm HC5.</title>
        <authorList>
            <person name="Kim J.F."/>
            <person name="Song J.Y."/>
            <person name="Kwak M.-J."/>
            <person name="Lee S.-W."/>
        </authorList>
    </citation>
    <scope>NUCLEOTIDE SEQUENCE [LARGE SCALE GENOMIC DNA]</scope>
    <source>
        <strain evidence="2 3">RSKm HC5</strain>
    </source>
</reference>
<protein>
    <submittedName>
        <fullName evidence="2">Uncharacterized protein</fullName>
    </submittedName>
</protein>
<sequence>MKTIRLTLIVLAVTFILSLISFFHYGAYTYSGFLLYDIETFFILSLNIVVLHFYNKRFGKIPVAWLFKLVAVLMLLSALFCSWNVCQKDGYIRILNLLGIKYSAASMGYSFYLYTFIIMYWVNLVTRVLEVIALFILLGFTGKNLIAARRKASQI</sequence>
<organism evidence="2 3">
    <name type="scientific">Flavobacterium beibuense</name>
    <dbReference type="NCBI Taxonomy" id="657326"/>
    <lineage>
        <taxon>Bacteria</taxon>
        <taxon>Pseudomonadati</taxon>
        <taxon>Bacteroidota</taxon>
        <taxon>Flavobacteriia</taxon>
        <taxon>Flavobacteriales</taxon>
        <taxon>Flavobacteriaceae</taxon>
        <taxon>Flavobacterium</taxon>
    </lineage>
</organism>